<dbReference type="PANTHER" id="PTHR33233:SF17">
    <property type="entry name" value="DUF4283 DOMAIN-CONTAINING PROTEIN"/>
    <property type="match status" value="1"/>
</dbReference>
<protein>
    <recommendedName>
        <fullName evidence="1">DUF4283 domain-containing protein</fullName>
    </recommendedName>
</protein>
<proteinExistence type="predicted"/>
<dbReference type="EMBL" id="JAKOGI010003326">
    <property type="protein sequence ID" value="KAJ8420589.1"/>
    <property type="molecule type" value="Genomic_DNA"/>
</dbReference>
<dbReference type="PANTHER" id="PTHR33233">
    <property type="entry name" value="ENDONUCLEASE/EXONUCLEASE/PHOSPHATASE"/>
    <property type="match status" value="1"/>
</dbReference>
<dbReference type="AlphaFoldDB" id="A0A9Q1JG10"/>
<evidence type="ECO:0000313" key="2">
    <source>
        <dbReference type="EMBL" id="KAJ8420589.1"/>
    </source>
</evidence>
<reference evidence="2" key="1">
    <citation type="submission" date="2022-04" db="EMBL/GenBank/DDBJ databases">
        <title>Carnegiea gigantea Genome sequencing and assembly v2.</title>
        <authorList>
            <person name="Copetti D."/>
            <person name="Sanderson M.J."/>
            <person name="Burquez A."/>
            <person name="Wojciechowski M.F."/>
        </authorList>
    </citation>
    <scope>NUCLEOTIDE SEQUENCE</scope>
    <source>
        <strain evidence="2">SGP5-SGP5p</strain>
        <tissue evidence="2">Aerial part</tissue>
    </source>
</reference>
<accession>A0A9Q1JG10</accession>
<comment type="caution">
    <text evidence="2">The sequence shown here is derived from an EMBL/GenBank/DDBJ whole genome shotgun (WGS) entry which is preliminary data.</text>
</comment>
<organism evidence="2 3">
    <name type="scientific">Carnegiea gigantea</name>
    <dbReference type="NCBI Taxonomy" id="171969"/>
    <lineage>
        <taxon>Eukaryota</taxon>
        <taxon>Viridiplantae</taxon>
        <taxon>Streptophyta</taxon>
        <taxon>Embryophyta</taxon>
        <taxon>Tracheophyta</taxon>
        <taxon>Spermatophyta</taxon>
        <taxon>Magnoliopsida</taxon>
        <taxon>eudicotyledons</taxon>
        <taxon>Gunneridae</taxon>
        <taxon>Pentapetalae</taxon>
        <taxon>Caryophyllales</taxon>
        <taxon>Cactineae</taxon>
        <taxon>Cactaceae</taxon>
        <taxon>Cactoideae</taxon>
        <taxon>Echinocereeae</taxon>
        <taxon>Carnegiea</taxon>
    </lineage>
</organism>
<evidence type="ECO:0000259" key="1">
    <source>
        <dbReference type="Pfam" id="PF14111"/>
    </source>
</evidence>
<sequence>MARGVRRGKSKLLSLSCPVEPQSCQNDESHPSAIQERHQVEVLANESNRIVIDGKKIAKIDKEDVENEIEYWQNAVIYSVLGVNPPNEIMQGQKGVFMIRFQNIHDKLAMEKKGIYYFDAKPVLVKGWNPKMDLQTENIKFFPIWVQLPELDIKF</sequence>
<dbReference type="Pfam" id="PF14111">
    <property type="entry name" value="DUF4283"/>
    <property type="match status" value="1"/>
</dbReference>
<name>A0A9Q1JG10_9CARY</name>
<evidence type="ECO:0000313" key="3">
    <source>
        <dbReference type="Proteomes" id="UP001153076"/>
    </source>
</evidence>
<gene>
    <name evidence="2" type="ORF">Cgig2_032287</name>
</gene>
<feature type="domain" description="DUF4283" evidence="1">
    <location>
        <begin position="89"/>
        <end position="134"/>
    </location>
</feature>
<dbReference type="OrthoDB" id="1939300at2759"/>
<keyword evidence="3" id="KW-1185">Reference proteome</keyword>
<dbReference type="InterPro" id="IPR025558">
    <property type="entry name" value="DUF4283"/>
</dbReference>
<dbReference type="Proteomes" id="UP001153076">
    <property type="component" value="Unassembled WGS sequence"/>
</dbReference>